<dbReference type="Proteomes" id="UP000003986">
    <property type="component" value="Unassembled WGS sequence"/>
</dbReference>
<dbReference type="EMBL" id="DS999644">
    <property type="protein sequence ID" value="EFE77923.2"/>
    <property type="molecule type" value="Genomic_DNA"/>
</dbReference>
<evidence type="ECO:0000313" key="4">
    <source>
        <dbReference type="Proteomes" id="UP000003986"/>
    </source>
</evidence>
<dbReference type="Pfam" id="PF09250">
    <property type="entry name" value="Prim-Pol"/>
    <property type="match status" value="1"/>
</dbReference>
<sequence>MPVGALDLRNQNRGRAHGSTRGRVHRVALRFAPPRTPLDRVAAAEGYPSDAGRNHRRAVPVGGGMGFTIGGIREMRSGARRRHRGTEGTAVAEYTGLWGWAVAPGARAEAGACSCGDPVCPSPGAHPLGFAGEVPAGTGLDRAADAWAQTPGAAMLLPVGRSFDVLDVAEQAGGGAGGMDGMGLPLGPVTVTPTERAQFLRRPRGPPAELPRACF</sequence>
<feature type="compositionally biased region" description="Basic residues" evidence="1">
    <location>
        <begin position="12"/>
        <end position="22"/>
    </location>
</feature>
<reference evidence="4" key="1">
    <citation type="submission" date="2008-10" db="EMBL/GenBank/DDBJ databases">
        <authorList>
            <person name="Molnar K."/>
        </authorList>
    </citation>
    <scope>NUCLEOTIDE SEQUENCE [LARGE SCALE GENOMIC DNA]</scope>
    <source>
        <strain evidence="4">NRRL 15998</strain>
    </source>
</reference>
<organism evidence="3 4">
    <name type="scientific">Streptomyces filamentosus NRRL 15998</name>
    <dbReference type="NCBI Taxonomy" id="457431"/>
    <lineage>
        <taxon>Bacteria</taxon>
        <taxon>Bacillati</taxon>
        <taxon>Actinomycetota</taxon>
        <taxon>Actinomycetes</taxon>
        <taxon>Kitasatosporales</taxon>
        <taxon>Streptomycetaceae</taxon>
        <taxon>Streptomyces</taxon>
    </lineage>
</organism>
<dbReference type="InterPro" id="IPR015330">
    <property type="entry name" value="DNA_primase/pol_bifunc_N"/>
</dbReference>
<feature type="region of interest" description="Disordered" evidence="1">
    <location>
        <begin position="1"/>
        <end position="22"/>
    </location>
</feature>
<name>D6AR17_STRFL</name>
<dbReference type="SMART" id="SM00943">
    <property type="entry name" value="Prim-Pol"/>
    <property type="match status" value="1"/>
</dbReference>
<dbReference type="AlphaFoldDB" id="D6AR17"/>
<evidence type="ECO:0000313" key="3">
    <source>
        <dbReference type="EMBL" id="EFE77923.2"/>
    </source>
</evidence>
<gene>
    <name evidence="3" type="ORF">SSGG_05289</name>
</gene>
<evidence type="ECO:0000256" key="1">
    <source>
        <dbReference type="SAM" id="MobiDB-lite"/>
    </source>
</evidence>
<protein>
    <recommendedName>
        <fullName evidence="2">DNA primase/polymerase bifunctional N-terminal domain-containing protein</fullName>
    </recommendedName>
</protein>
<reference evidence="4" key="2">
    <citation type="submission" date="2008-12" db="EMBL/GenBank/DDBJ databases">
        <title>Annotation of Streptomyces roseosporus strain NRRL 15998.</title>
        <authorList>
            <consortium name="The Broad Institute Genome Sequencing Platform"/>
            <consortium name="Broad Institute Microbial Sequencing Center"/>
            <person name="Fischbach M."/>
            <person name="Ward D."/>
            <person name="Young S."/>
            <person name="Kodira C.D."/>
            <person name="Zeng Q."/>
            <person name="Koehrsen M."/>
            <person name="Godfrey P."/>
            <person name="Alvarado L."/>
            <person name="Berlin A.M."/>
            <person name="Borenstein D."/>
            <person name="Chen Z."/>
            <person name="Engels R."/>
            <person name="Freedman E."/>
            <person name="Gellesch M."/>
            <person name="Goldberg J."/>
            <person name="Griggs A."/>
            <person name="Gujja S."/>
            <person name="Heiman D.I."/>
            <person name="Hepburn T.A."/>
            <person name="Howarth C."/>
            <person name="Jen D."/>
            <person name="Larson L."/>
            <person name="Lewis B."/>
            <person name="Mehta T."/>
            <person name="Park D."/>
            <person name="Pearson M."/>
            <person name="Roberts A."/>
            <person name="Saif S."/>
            <person name="Shea T.D."/>
            <person name="Shenoy N."/>
            <person name="Sisk P."/>
            <person name="Stolte C."/>
            <person name="Sykes S.N."/>
            <person name="Walk T."/>
            <person name="White J."/>
            <person name="Yandava C."/>
            <person name="Straight P."/>
            <person name="Clardy J."/>
            <person name="Hung D."/>
            <person name="Kolter R."/>
            <person name="Mekalanos J."/>
            <person name="Walker S."/>
            <person name="Walsh C.T."/>
            <person name="Wieland B.L.C."/>
            <person name="Ilzarbe M."/>
            <person name="Galagan J."/>
            <person name="Nusbaum C."/>
            <person name="Birren B."/>
        </authorList>
    </citation>
    <scope>NUCLEOTIDE SEQUENCE [LARGE SCALE GENOMIC DNA]</scope>
    <source>
        <strain evidence="4">NRRL 15998</strain>
    </source>
</reference>
<accession>D6AR17</accession>
<feature type="domain" description="DNA primase/polymerase bifunctional N-terminal" evidence="2">
    <location>
        <begin position="91"/>
        <end position="214"/>
    </location>
</feature>
<proteinExistence type="predicted"/>
<evidence type="ECO:0000259" key="2">
    <source>
        <dbReference type="SMART" id="SM00943"/>
    </source>
</evidence>